<dbReference type="PANTHER" id="PTHR34297">
    <property type="entry name" value="HYPOTHETICAL CYTOSOLIC PROTEIN-RELATED"/>
    <property type="match status" value="1"/>
</dbReference>
<evidence type="ECO:0008006" key="4">
    <source>
        <dbReference type="Google" id="ProtNLM"/>
    </source>
</evidence>
<reference evidence="3" key="1">
    <citation type="journal article" date="2019" name="Int. J. Syst. Evol. Microbiol.">
        <title>The Global Catalogue of Microorganisms (GCM) 10K type strain sequencing project: providing services to taxonomists for standard genome sequencing and annotation.</title>
        <authorList>
            <consortium name="The Broad Institute Genomics Platform"/>
            <consortium name="The Broad Institute Genome Sequencing Center for Infectious Disease"/>
            <person name="Wu L."/>
            <person name="Ma J."/>
        </authorList>
    </citation>
    <scope>NUCLEOTIDE SEQUENCE [LARGE SCALE GENOMIC DNA]</scope>
    <source>
        <strain evidence="3">JCM 16929</strain>
    </source>
</reference>
<dbReference type="RefSeq" id="WP_344805618.1">
    <property type="nucleotide sequence ID" value="NZ_BAABAB010000021.1"/>
</dbReference>
<evidence type="ECO:0000256" key="1">
    <source>
        <dbReference type="ARBA" id="ARBA00005721"/>
    </source>
</evidence>
<dbReference type="PANTHER" id="PTHR34297:SF3">
    <property type="entry name" value="ALKALINE SHOCK PROTEIN 23"/>
    <property type="match status" value="1"/>
</dbReference>
<comment type="caution">
    <text evidence="2">The sequence shown here is derived from an EMBL/GenBank/DDBJ whole genome shotgun (WGS) entry which is preliminary data.</text>
</comment>
<proteinExistence type="inferred from homology"/>
<organism evidence="2 3">
    <name type="scientific">Microlunatus ginsengisoli</name>
    <dbReference type="NCBI Taxonomy" id="363863"/>
    <lineage>
        <taxon>Bacteria</taxon>
        <taxon>Bacillati</taxon>
        <taxon>Actinomycetota</taxon>
        <taxon>Actinomycetes</taxon>
        <taxon>Propionibacteriales</taxon>
        <taxon>Propionibacteriaceae</taxon>
        <taxon>Microlunatus</taxon>
    </lineage>
</organism>
<gene>
    <name evidence="2" type="ORF">GCM10022236_28480</name>
</gene>
<evidence type="ECO:0000313" key="3">
    <source>
        <dbReference type="Proteomes" id="UP001501490"/>
    </source>
</evidence>
<dbReference type="Proteomes" id="UP001501490">
    <property type="component" value="Unassembled WGS sequence"/>
</dbReference>
<evidence type="ECO:0000313" key="2">
    <source>
        <dbReference type="EMBL" id="GAA3624497.1"/>
    </source>
</evidence>
<name>A0ABP7A405_9ACTN</name>
<protein>
    <recommendedName>
        <fullName evidence="4">Asp23/Gls24 family envelope stress response protein</fullName>
    </recommendedName>
</protein>
<keyword evidence="3" id="KW-1185">Reference proteome</keyword>
<dbReference type="Pfam" id="PF03780">
    <property type="entry name" value="Asp23"/>
    <property type="match status" value="1"/>
</dbReference>
<dbReference type="InterPro" id="IPR005531">
    <property type="entry name" value="Asp23"/>
</dbReference>
<comment type="similarity">
    <text evidence="1">Belongs to the asp23 family.</text>
</comment>
<sequence length="129" mass="13737">MTVLAEPARRGRLVIADKVVEKIAGQAASEVALAGGRSGGFLGLGADTDFSARPAATVTLSGRQVAVALRLGVAYPTSIRAATEEVRRHVTRRVEGLTGLEVRRIDIAVDWLSPAERPWQSVPGRRVLL</sequence>
<dbReference type="EMBL" id="BAABAB010000021">
    <property type="protein sequence ID" value="GAA3624497.1"/>
    <property type="molecule type" value="Genomic_DNA"/>
</dbReference>
<accession>A0ABP7A405</accession>